<dbReference type="CDD" id="cd14798">
    <property type="entry name" value="RX-CC_like"/>
    <property type="match status" value="1"/>
</dbReference>
<gene>
    <name evidence="6" type="ORF">L195_g050814</name>
</gene>
<dbReference type="Gene3D" id="3.40.50.300">
    <property type="entry name" value="P-loop containing nucleotide triphosphate hydrolases"/>
    <property type="match status" value="1"/>
</dbReference>
<proteinExistence type="predicted"/>
<reference evidence="6 7" key="1">
    <citation type="journal article" date="2014" name="Am. J. Bot.">
        <title>Genome assembly and annotation for red clover (Trifolium pratense; Fabaceae).</title>
        <authorList>
            <person name="Istvanek J."/>
            <person name="Jaros M."/>
            <person name="Krenek A."/>
            <person name="Repkova J."/>
        </authorList>
    </citation>
    <scope>NUCLEOTIDE SEQUENCE [LARGE SCALE GENOMIC DNA]</scope>
    <source>
        <strain evidence="7">cv. Tatra</strain>
        <tissue evidence="6">Young leaves</tissue>
    </source>
</reference>
<sequence length="271" mass="31077">MAEIAVSLVLDQLIPLLMEEAKLLGGIHKEFAAIKDELECIQAFLKDADKKAEGDNTDEGVKIWVRAVREAAFRIEDVIDDYLIQVTQQPRDPGCIALLRKIAHSLKILTQRHQIASQIQDIKSSVREIRERRERYQFQAFTEQRSRSFRGSKNDKWHDPRRDAEYIDEAEFVGFEEPKNELIGWLLEGRSERTVIVVVGMGGQGKTTLARKVFDNKKVVGHFDCRVWITVSESYYIEGLLRSMLNELYNQKGDTPPQAISQMDRVSLISA</sequence>
<dbReference type="Gene3D" id="1.20.5.4130">
    <property type="match status" value="1"/>
</dbReference>
<reference evidence="6 7" key="2">
    <citation type="journal article" date="2017" name="Front. Plant Sci.">
        <title>Gene Classification and Mining of Molecular Markers Useful in Red Clover (Trifolium pratense) Breeding.</title>
        <authorList>
            <person name="Istvanek J."/>
            <person name="Dluhosova J."/>
            <person name="Dluhos P."/>
            <person name="Patkova L."/>
            <person name="Nedelnik J."/>
            <person name="Repkova J."/>
        </authorList>
    </citation>
    <scope>NUCLEOTIDE SEQUENCE [LARGE SCALE GENOMIC DNA]</scope>
    <source>
        <strain evidence="7">cv. Tatra</strain>
        <tissue evidence="6">Young leaves</tissue>
    </source>
</reference>
<dbReference type="PANTHER" id="PTHR19338">
    <property type="entry name" value="TRANSLOCASE OF INNER MITOCHONDRIAL MEMBRANE 13 HOMOLOG"/>
    <property type="match status" value="1"/>
</dbReference>
<dbReference type="InterPro" id="IPR038005">
    <property type="entry name" value="RX-like_CC"/>
</dbReference>
<protein>
    <submittedName>
        <fullName evidence="6">Disease resistance protein rpm1-like</fullName>
    </submittedName>
</protein>
<dbReference type="Proteomes" id="UP000236291">
    <property type="component" value="Unassembled WGS sequence"/>
</dbReference>
<dbReference type="GO" id="GO:0006952">
    <property type="term" value="P:defense response"/>
    <property type="evidence" value="ECO:0007669"/>
    <property type="project" value="UniProtKB-KW"/>
</dbReference>
<evidence type="ECO:0000313" key="7">
    <source>
        <dbReference type="Proteomes" id="UP000236291"/>
    </source>
</evidence>
<evidence type="ECO:0000256" key="3">
    <source>
        <dbReference type="ARBA" id="ARBA00022821"/>
    </source>
</evidence>
<dbReference type="InterPro" id="IPR002182">
    <property type="entry name" value="NB-ARC"/>
</dbReference>
<dbReference type="Pfam" id="PF00931">
    <property type="entry name" value="NB-ARC"/>
    <property type="match status" value="1"/>
</dbReference>
<dbReference type="EMBL" id="ASHM01078188">
    <property type="protein sequence ID" value="PNX58250.1"/>
    <property type="molecule type" value="Genomic_DNA"/>
</dbReference>
<keyword evidence="1" id="KW-0677">Repeat</keyword>
<evidence type="ECO:0000256" key="2">
    <source>
        <dbReference type="ARBA" id="ARBA00022741"/>
    </source>
</evidence>
<keyword evidence="2" id="KW-0547">Nucleotide-binding</keyword>
<keyword evidence="3" id="KW-0611">Plant defense</keyword>
<accession>A0A2K3JW59</accession>
<dbReference type="STRING" id="57577.A0A2K3JW59"/>
<dbReference type="InterPro" id="IPR041118">
    <property type="entry name" value="Rx_N"/>
</dbReference>
<organism evidence="6 7">
    <name type="scientific">Trifolium pratense</name>
    <name type="common">Red clover</name>
    <dbReference type="NCBI Taxonomy" id="57577"/>
    <lineage>
        <taxon>Eukaryota</taxon>
        <taxon>Viridiplantae</taxon>
        <taxon>Streptophyta</taxon>
        <taxon>Embryophyta</taxon>
        <taxon>Tracheophyta</taxon>
        <taxon>Spermatophyta</taxon>
        <taxon>Magnoliopsida</taxon>
        <taxon>eudicotyledons</taxon>
        <taxon>Gunneridae</taxon>
        <taxon>Pentapetalae</taxon>
        <taxon>rosids</taxon>
        <taxon>fabids</taxon>
        <taxon>Fabales</taxon>
        <taxon>Fabaceae</taxon>
        <taxon>Papilionoideae</taxon>
        <taxon>50 kb inversion clade</taxon>
        <taxon>NPAAA clade</taxon>
        <taxon>Hologalegina</taxon>
        <taxon>IRL clade</taxon>
        <taxon>Trifolieae</taxon>
        <taxon>Trifolium</taxon>
    </lineage>
</organism>
<dbReference type="GO" id="GO:0043531">
    <property type="term" value="F:ADP binding"/>
    <property type="evidence" value="ECO:0007669"/>
    <property type="project" value="InterPro"/>
</dbReference>
<feature type="domain" description="NB-ARC" evidence="4">
    <location>
        <begin position="176"/>
        <end position="255"/>
    </location>
</feature>
<dbReference type="InterPro" id="IPR027417">
    <property type="entry name" value="P-loop_NTPase"/>
</dbReference>
<feature type="domain" description="Disease resistance N-terminal" evidence="5">
    <location>
        <begin position="5"/>
        <end position="94"/>
    </location>
</feature>
<dbReference type="Pfam" id="PF18052">
    <property type="entry name" value="Rx_N"/>
    <property type="match status" value="1"/>
</dbReference>
<evidence type="ECO:0000259" key="5">
    <source>
        <dbReference type="Pfam" id="PF18052"/>
    </source>
</evidence>
<name>A0A2K3JW59_TRIPR</name>
<evidence type="ECO:0000259" key="4">
    <source>
        <dbReference type="Pfam" id="PF00931"/>
    </source>
</evidence>
<evidence type="ECO:0000313" key="6">
    <source>
        <dbReference type="EMBL" id="PNX58250.1"/>
    </source>
</evidence>
<dbReference type="AlphaFoldDB" id="A0A2K3JW59"/>
<evidence type="ECO:0000256" key="1">
    <source>
        <dbReference type="ARBA" id="ARBA00022737"/>
    </source>
</evidence>
<comment type="caution">
    <text evidence="6">The sequence shown here is derived from an EMBL/GenBank/DDBJ whole genome shotgun (WGS) entry which is preliminary data.</text>
</comment>
<feature type="non-terminal residue" evidence="6">
    <location>
        <position position="271"/>
    </location>
</feature>
<dbReference type="SUPFAM" id="SSF52540">
    <property type="entry name" value="P-loop containing nucleoside triphosphate hydrolases"/>
    <property type="match status" value="1"/>
</dbReference>
<dbReference type="PANTHER" id="PTHR19338:SF32">
    <property type="entry name" value="OS06G0287500 PROTEIN"/>
    <property type="match status" value="1"/>
</dbReference>